<comment type="caution">
    <text evidence="1">The sequence shown here is derived from an EMBL/GenBank/DDBJ whole genome shotgun (WGS) entry which is preliminary data.</text>
</comment>
<dbReference type="AlphaFoldDB" id="A0A4Y2WT23"/>
<protein>
    <submittedName>
        <fullName evidence="1">Uncharacterized protein</fullName>
    </submittedName>
</protein>
<evidence type="ECO:0000313" key="2">
    <source>
        <dbReference type="Proteomes" id="UP000499080"/>
    </source>
</evidence>
<proteinExistence type="predicted"/>
<evidence type="ECO:0000313" key="1">
    <source>
        <dbReference type="EMBL" id="GBO39928.1"/>
    </source>
</evidence>
<accession>A0A4Y2WT23</accession>
<gene>
    <name evidence="1" type="ORF">AVEN_167702_1</name>
</gene>
<dbReference type="Proteomes" id="UP000499080">
    <property type="component" value="Unassembled WGS sequence"/>
</dbReference>
<feature type="non-terminal residue" evidence="1">
    <location>
        <position position="69"/>
    </location>
</feature>
<reference evidence="1 2" key="1">
    <citation type="journal article" date="2019" name="Sci. Rep.">
        <title>Orb-weaving spider Araneus ventricosus genome elucidates the spidroin gene catalogue.</title>
        <authorList>
            <person name="Kono N."/>
            <person name="Nakamura H."/>
            <person name="Ohtoshi R."/>
            <person name="Moran D.A.P."/>
            <person name="Shinohara A."/>
            <person name="Yoshida Y."/>
            <person name="Fujiwara M."/>
            <person name="Mori M."/>
            <person name="Tomita M."/>
            <person name="Arakawa K."/>
        </authorList>
    </citation>
    <scope>NUCLEOTIDE SEQUENCE [LARGE SCALE GENOMIC DNA]</scope>
</reference>
<organism evidence="1 2">
    <name type="scientific">Araneus ventricosus</name>
    <name type="common">Orbweaver spider</name>
    <name type="synonym">Epeira ventricosa</name>
    <dbReference type="NCBI Taxonomy" id="182803"/>
    <lineage>
        <taxon>Eukaryota</taxon>
        <taxon>Metazoa</taxon>
        <taxon>Ecdysozoa</taxon>
        <taxon>Arthropoda</taxon>
        <taxon>Chelicerata</taxon>
        <taxon>Arachnida</taxon>
        <taxon>Araneae</taxon>
        <taxon>Araneomorphae</taxon>
        <taxon>Entelegynae</taxon>
        <taxon>Araneoidea</taxon>
        <taxon>Araneidae</taxon>
        <taxon>Araneus</taxon>
    </lineage>
</organism>
<keyword evidence="2" id="KW-1185">Reference proteome</keyword>
<sequence length="69" mass="7841">MRGEVWDGYRFMERSLVVKVAVRGCIFTKEEDADHLRFWYICGMSGSTSKVAITLHEGSTASDQNNKKP</sequence>
<name>A0A4Y2WT23_ARAVE</name>
<dbReference type="EMBL" id="BGPR01065082">
    <property type="protein sequence ID" value="GBO39928.1"/>
    <property type="molecule type" value="Genomic_DNA"/>
</dbReference>